<dbReference type="Proteomes" id="UP000593564">
    <property type="component" value="Unassembled WGS sequence"/>
</dbReference>
<evidence type="ECO:0000256" key="1">
    <source>
        <dbReference type="SAM" id="MobiDB-lite"/>
    </source>
</evidence>
<evidence type="ECO:0008006" key="5">
    <source>
        <dbReference type="Google" id="ProtNLM"/>
    </source>
</evidence>
<sequence length="355" mass="40348">MECVAKVHRRCQPLHLSLHHHRPSFSRPISSLSFRTPSPSSSSSTLSIRASSSPSPSSSFSDPNLKNPKATQFTPNPFSFSLLKTTAIAAVAAAAVLFARFNLKPLVSFAAISPPVSAAETAAREAGSDEEKERTLEEYASSHPDDVQALRSLMEAKIKNRKVDEAIAIVEQLIGLEPEDVEWPLLKGHLHRYNGDLEMAKLGFNEILEKDPFRVEAYHGLVMTVSEADSDFQLKEIEKRLVEAMERCKREKKKDDLRDLKLLIAQIRVIEGNYSDALKIYQELVREEPRDFRPHLCQGIIYTLLRKKDEAEKHFQKYRRLVPKEHPYAQYFDDNMIATKVFAQKVENERMTSKS</sequence>
<keyword evidence="2" id="KW-0472">Membrane</keyword>
<feature type="compositionally biased region" description="Low complexity" evidence="1">
    <location>
        <begin position="29"/>
        <end position="61"/>
    </location>
</feature>
<dbReference type="SUPFAM" id="SSF48452">
    <property type="entry name" value="TPR-like"/>
    <property type="match status" value="1"/>
</dbReference>
<comment type="caution">
    <text evidence="3">The sequence shown here is derived from an EMBL/GenBank/DDBJ whole genome shotgun (WGS) entry which is preliminary data.</text>
</comment>
<name>A0A7J7GJ26_CAMSI</name>
<gene>
    <name evidence="3" type="ORF">HYC85_021970</name>
</gene>
<evidence type="ECO:0000256" key="2">
    <source>
        <dbReference type="SAM" id="Phobius"/>
    </source>
</evidence>
<dbReference type="GO" id="GO:0009535">
    <property type="term" value="C:chloroplast thylakoid membrane"/>
    <property type="evidence" value="ECO:0007669"/>
    <property type="project" value="TreeGrafter"/>
</dbReference>
<keyword evidence="2" id="KW-1133">Transmembrane helix</keyword>
<dbReference type="PANTHER" id="PTHR26312:SF67">
    <property type="entry name" value="PROTEIN SLOW GREEN 1, CHLOROPLASTIC"/>
    <property type="match status" value="1"/>
</dbReference>
<dbReference type="Pfam" id="PF13432">
    <property type="entry name" value="TPR_16"/>
    <property type="match status" value="1"/>
</dbReference>
<feature type="transmembrane region" description="Helical" evidence="2">
    <location>
        <begin position="78"/>
        <end position="99"/>
    </location>
</feature>
<protein>
    <recommendedName>
        <fullName evidence="5">Chloroplast lumen common family protein</fullName>
    </recommendedName>
</protein>
<dbReference type="PANTHER" id="PTHR26312">
    <property type="entry name" value="TETRATRICOPEPTIDE REPEAT PROTEIN 5"/>
    <property type="match status" value="1"/>
</dbReference>
<dbReference type="InterPro" id="IPR019734">
    <property type="entry name" value="TPR_rpt"/>
</dbReference>
<dbReference type="Gene3D" id="1.25.40.10">
    <property type="entry name" value="Tetratricopeptide repeat domain"/>
    <property type="match status" value="2"/>
</dbReference>
<accession>A0A7J7GJ26</accession>
<proteinExistence type="predicted"/>
<dbReference type="SMART" id="SM00028">
    <property type="entry name" value="TPR"/>
    <property type="match status" value="4"/>
</dbReference>
<reference evidence="4" key="1">
    <citation type="journal article" date="2020" name="Nat. Commun.">
        <title>Genome assembly of wild tea tree DASZ reveals pedigree and selection history of tea varieties.</title>
        <authorList>
            <person name="Zhang W."/>
            <person name="Zhang Y."/>
            <person name="Qiu H."/>
            <person name="Guo Y."/>
            <person name="Wan H."/>
            <person name="Zhang X."/>
            <person name="Scossa F."/>
            <person name="Alseekh S."/>
            <person name="Zhang Q."/>
            <person name="Wang P."/>
            <person name="Xu L."/>
            <person name="Schmidt M.H."/>
            <person name="Jia X."/>
            <person name="Li D."/>
            <person name="Zhu A."/>
            <person name="Guo F."/>
            <person name="Chen W."/>
            <person name="Ni D."/>
            <person name="Usadel B."/>
            <person name="Fernie A.R."/>
            <person name="Wen W."/>
        </authorList>
    </citation>
    <scope>NUCLEOTIDE SEQUENCE [LARGE SCALE GENOMIC DNA]</scope>
    <source>
        <strain evidence="4">cv. G240</strain>
    </source>
</reference>
<feature type="region of interest" description="Disordered" evidence="1">
    <location>
        <begin position="29"/>
        <end position="68"/>
    </location>
</feature>
<dbReference type="AlphaFoldDB" id="A0A7J7GJ26"/>
<dbReference type="InterPro" id="IPR011990">
    <property type="entry name" value="TPR-like_helical_dom_sf"/>
</dbReference>
<organism evidence="3 4">
    <name type="scientific">Camellia sinensis</name>
    <name type="common">Tea plant</name>
    <name type="synonym">Thea sinensis</name>
    <dbReference type="NCBI Taxonomy" id="4442"/>
    <lineage>
        <taxon>Eukaryota</taxon>
        <taxon>Viridiplantae</taxon>
        <taxon>Streptophyta</taxon>
        <taxon>Embryophyta</taxon>
        <taxon>Tracheophyta</taxon>
        <taxon>Spermatophyta</taxon>
        <taxon>Magnoliopsida</taxon>
        <taxon>eudicotyledons</taxon>
        <taxon>Gunneridae</taxon>
        <taxon>Pentapetalae</taxon>
        <taxon>asterids</taxon>
        <taxon>Ericales</taxon>
        <taxon>Theaceae</taxon>
        <taxon>Camellia</taxon>
    </lineage>
</organism>
<keyword evidence="2" id="KW-0812">Transmembrane</keyword>
<keyword evidence="4" id="KW-1185">Reference proteome</keyword>
<dbReference type="EMBL" id="JACBKZ010000010">
    <property type="protein sequence ID" value="KAF5940803.1"/>
    <property type="molecule type" value="Genomic_DNA"/>
</dbReference>
<evidence type="ECO:0000313" key="4">
    <source>
        <dbReference type="Proteomes" id="UP000593564"/>
    </source>
</evidence>
<evidence type="ECO:0000313" key="3">
    <source>
        <dbReference type="EMBL" id="KAF5940803.1"/>
    </source>
</evidence>
<reference evidence="3 4" key="2">
    <citation type="submission" date="2020-07" db="EMBL/GenBank/DDBJ databases">
        <title>Genome assembly of wild tea tree DASZ reveals pedigree and selection history of tea varieties.</title>
        <authorList>
            <person name="Zhang W."/>
        </authorList>
    </citation>
    <scope>NUCLEOTIDE SEQUENCE [LARGE SCALE GENOMIC DNA]</scope>
    <source>
        <strain evidence="4">cv. G240</strain>
        <tissue evidence="3">Leaf</tissue>
    </source>
</reference>